<dbReference type="SUPFAM" id="SSF53474">
    <property type="entry name" value="alpha/beta-Hydrolases"/>
    <property type="match status" value="1"/>
</dbReference>
<dbReference type="InterPro" id="IPR029058">
    <property type="entry name" value="AB_hydrolase_fold"/>
</dbReference>
<evidence type="ECO:0000313" key="2">
    <source>
        <dbReference type="Proteomes" id="UP001595906"/>
    </source>
</evidence>
<proteinExistence type="predicted"/>
<comment type="caution">
    <text evidence="1">The sequence shown here is derived from an EMBL/GenBank/DDBJ whole genome shotgun (WGS) entry which is preliminary data.</text>
</comment>
<dbReference type="InterPro" id="IPR021440">
    <property type="entry name" value="DUF3089"/>
</dbReference>
<keyword evidence="2" id="KW-1185">Reference proteome</keyword>
<protein>
    <submittedName>
        <fullName evidence="1">DUF3089 domain-containing protein</fullName>
    </submittedName>
</protein>
<dbReference type="Proteomes" id="UP001595906">
    <property type="component" value="Unassembled WGS sequence"/>
</dbReference>
<organism evidence="1 2">
    <name type="scientific">Parasediminibacterium paludis</name>
    <dbReference type="NCBI Taxonomy" id="908966"/>
    <lineage>
        <taxon>Bacteria</taxon>
        <taxon>Pseudomonadati</taxon>
        <taxon>Bacteroidota</taxon>
        <taxon>Chitinophagia</taxon>
        <taxon>Chitinophagales</taxon>
        <taxon>Chitinophagaceae</taxon>
        <taxon>Parasediminibacterium</taxon>
    </lineage>
</organism>
<dbReference type="RefSeq" id="WP_379013373.1">
    <property type="nucleotide sequence ID" value="NZ_JBHSDC010000012.1"/>
</dbReference>
<evidence type="ECO:0000313" key="1">
    <source>
        <dbReference type="EMBL" id="MFC4231778.1"/>
    </source>
</evidence>
<name>A0ABV8PUK7_9BACT</name>
<reference evidence="2" key="1">
    <citation type="journal article" date="2019" name="Int. J. Syst. Evol. Microbiol.">
        <title>The Global Catalogue of Microorganisms (GCM) 10K type strain sequencing project: providing services to taxonomists for standard genome sequencing and annotation.</title>
        <authorList>
            <consortium name="The Broad Institute Genomics Platform"/>
            <consortium name="The Broad Institute Genome Sequencing Center for Infectious Disease"/>
            <person name="Wu L."/>
            <person name="Ma J."/>
        </authorList>
    </citation>
    <scope>NUCLEOTIDE SEQUENCE [LARGE SCALE GENOMIC DNA]</scope>
    <source>
        <strain evidence="2">CECT 8010</strain>
    </source>
</reference>
<sequence length="344" mass="39346">MKYHHIYFYLTLFFLVGCANKYHRFASNYQFKAINGKPDYSQLNFWAAHPYKHDPSDSIPKPLVAISTVDSSVDVFFIHPTTYTSANKEFGNNAPVDNADLNAKTDYSTILYQASVFNQAGRIFAPRYRQANIQAYYPITNTDTTEAIAAFELAYQDIKTAFNYYLEHFNNGRPIIIASHSQGTTHAKRLLKEFFDTTALKNKLVAAYLVGIPVETNWLTNIKPCETPTQTGCVCSWRTFKDGYQPNYVAKETPVIVTNPLTWDSAKPLASRAINKGSILLNFNKLVPKVADANITGNILWTRKPHFFGNIFYTSKNYHIADYNLYYINIRENANERIKAFFKH</sequence>
<gene>
    <name evidence="1" type="ORF">ACFOW1_07740</name>
</gene>
<dbReference type="EMBL" id="JBHSDC010000012">
    <property type="protein sequence ID" value="MFC4231778.1"/>
    <property type="molecule type" value="Genomic_DNA"/>
</dbReference>
<accession>A0ABV8PUK7</accession>
<dbReference type="Pfam" id="PF11288">
    <property type="entry name" value="DUF3089"/>
    <property type="match status" value="1"/>
</dbReference>
<dbReference type="PROSITE" id="PS51257">
    <property type="entry name" value="PROKAR_LIPOPROTEIN"/>
    <property type="match status" value="1"/>
</dbReference>